<dbReference type="EMBL" id="JAWJWF010000046">
    <property type="protein sequence ID" value="KAK6623838.1"/>
    <property type="molecule type" value="Genomic_DNA"/>
</dbReference>
<accession>A0ABR1AMX4</accession>
<dbReference type="SUPFAM" id="SSF101887">
    <property type="entry name" value="Apyrase"/>
    <property type="match status" value="1"/>
</dbReference>
<gene>
    <name evidence="7" type="ORF">RUM44_010694</name>
</gene>
<evidence type="ECO:0000256" key="3">
    <source>
        <dbReference type="ARBA" id="ARBA00022801"/>
    </source>
</evidence>
<dbReference type="Pfam" id="PF06079">
    <property type="entry name" value="Apyrase"/>
    <property type="match status" value="1"/>
</dbReference>
<protein>
    <recommendedName>
        <fullName evidence="9">Soluble calcium-activated nucleotidase 1</fullName>
    </recommendedName>
</protein>
<evidence type="ECO:0000256" key="5">
    <source>
        <dbReference type="ARBA" id="ARBA00025738"/>
    </source>
</evidence>
<reference evidence="7 8" key="1">
    <citation type="submission" date="2023-09" db="EMBL/GenBank/DDBJ databases">
        <title>Genomes of two closely related lineages of the louse Polyplax serrata with different host specificities.</title>
        <authorList>
            <person name="Martinu J."/>
            <person name="Tarabai H."/>
            <person name="Stefka J."/>
            <person name="Hypsa V."/>
        </authorList>
    </citation>
    <scope>NUCLEOTIDE SEQUENCE [LARGE SCALE GENOMIC DNA]</scope>
    <source>
        <strain evidence="7">98ZLc_SE</strain>
    </source>
</reference>
<comment type="similarity">
    <text evidence="5">Belongs to the apyrase family.</text>
</comment>
<feature type="transmembrane region" description="Helical" evidence="6">
    <location>
        <begin position="41"/>
        <end position="59"/>
    </location>
</feature>
<proteinExistence type="inferred from homology"/>
<keyword evidence="6" id="KW-0812">Transmembrane</keyword>
<dbReference type="Proteomes" id="UP001359485">
    <property type="component" value="Unassembled WGS sequence"/>
</dbReference>
<evidence type="ECO:0000256" key="2">
    <source>
        <dbReference type="ARBA" id="ARBA00022723"/>
    </source>
</evidence>
<dbReference type="InterPro" id="IPR009283">
    <property type="entry name" value="Apyrase"/>
</dbReference>
<keyword evidence="6" id="KW-0472">Membrane</keyword>
<comment type="caution">
    <text evidence="7">The sequence shown here is derived from an EMBL/GenBank/DDBJ whole genome shotgun (WGS) entry which is preliminary data.</text>
</comment>
<dbReference type="PANTHER" id="PTHR13023:SF3">
    <property type="entry name" value="SOLUBLE CALCIUM-ACTIVATED NUCLEOTIDASE 1"/>
    <property type="match status" value="1"/>
</dbReference>
<evidence type="ECO:0000313" key="7">
    <source>
        <dbReference type="EMBL" id="KAK6623838.1"/>
    </source>
</evidence>
<sequence>MSLDCRGNDNMKMSLRDWRQALESPPNYRIGKRTVRIQTKFVTIFVIFCIVVLFVRYLMSPKPSREEKYWESDFLVRPNIAPGYDNYITRENIVNHYNNTYPLTRPVRTATGLTYRIALVSDLDTSSKSQSETNVWLSHLQKGYLLWNPSLNSVSIMWDKSKVYLKSSLSQGGRGMELSELVVFNGKLYTMDDRTGVVYEIVSDEVVPWVILPDGDGRTSKTFKSEWATVKDQKLVVGGFGKEWTNPAGRVVNYNPQWIKTVTTKGEVSHKNWRDNYLALLKAVGITHPGYMIHESGMWSDIHKKWFFLPRRCSKETYHEETDELMGTNLLITCDENFQNIKVFKIGDVNPSHGFSSFKFIPGSEDEVIFAIKSEELKGSVSSYAMAFKINGKILMSETKIGDTKYEGIEFI</sequence>
<evidence type="ECO:0000256" key="4">
    <source>
        <dbReference type="ARBA" id="ARBA00022837"/>
    </source>
</evidence>
<keyword evidence="8" id="KW-1185">Reference proteome</keyword>
<comment type="cofactor">
    <cofactor evidence="1">
        <name>Ca(2+)</name>
        <dbReference type="ChEBI" id="CHEBI:29108"/>
    </cofactor>
</comment>
<evidence type="ECO:0000256" key="6">
    <source>
        <dbReference type="SAM" id="Phobius"/>
    </source>
</evidence>
<keyword evidence="4" id="KW-0106">Calcium</keyword>
<organism evidence="7 8">
    <name type="scientific">Polyplax serrata</name>
    <name type="common">Common mouse louse</name>
    <dbReference type="NCBI Taxonomy" id="468196"/>
    <lineage>
        <taxon>Eukaryota</taxon>
        <taxon>Metazoa</taxon>
        <taxon>Ecdysozoa</taxon>
        <taxon>Arthropoda</taxon>
        <taxon>Hexapoda</taxon>
        <taxon>Insecta</taxon>
        <taxon>Pterygota</taxon>
        <taxon>Neoptera</taxon>
        <taxon>Paraneoptera</taxon>
        <taxon>Psocodea</taxon>
        <taxon>Troctomorpha</taxon>
        <taxon>Phthiraptera</taxon>
        <taxon>Anoplura</taxon>
        <taxon>Polyplacidae</taxon>
        <taxon>Polyplax</taxon>
    </lineage>
</organism>
<dbReference type="Gene3D" id="2.120.10.100">
    <property type="entry name" value="Apyrase"/>
    <property type="match status" value="1"/>
</dbReference>
<keyword evidence="2" id="KW-0479">Metal-binding</keyword>
<dbReference type="InterPro" id="IPR036258">
    <property type="entry name" value="Apyrase_sf"/>
</dbReference>
<evidence type="ECO:0008006" key="9">
    <source>
        <dbReference type="Google" id="ProtNLM"/>
    </source>
</evidence>
<dbReference type="PANTHER" id="PTHR13023">
    <property type="entry name" value="APYRASE"/>
    <property type="match status" value="1"/>
</dbReference>
<keyword evidence="6" id="KW-1133">Transmembrane helix</keyword>
<keyword evidence="3" id="KW-0378">Hydrolase</keyword>
<evidence type="ECO:0000256" key="1">
    <source>
        <dbReference type="ARBA" id="ARBA00001913"/>
    </source>
</evidence>
<evidence type="ECO:0000313" key="8">
    <source>
        <dbReference type="Proteomes" id="UP001359485"/>
    </source>
</evidence>
<name>A0ABR1AMX4_POLSC</name>